<evidence type="ECO:0000256" key="10">
    <source>
        <dbReference type="ARBA" id="ARBA00023169"/>
    </source>
</evidence>
<keyword evidence="15" id="KW-1185">Reference proteome</keyword>
<keyword evidence="10" id="KW-0270">Exopolysaccharide synthesis</keyword>
<evidence type="ECO:0000256" key="6">
    <source>
        <dbReference type="ARBA" id="ARBA00022692"/>
    </source>
</evidence>
<keyword evidence="9 12" id="KW-0472">Membrane</keyword>
<evidence type="ECO:0000256" key="5">
    <source>
        <dbReference type="ARBA" id="ARBA00022475"/>
    </source>
</evidence>
<evidence type="ECO:0000256" key="9">
    <source>
        <dbReference type="ARBA" id="ARBA00023136"/>
    </source>
</evidence>
<comment type="pathway">
    <text evidence="2">Capsule biogenesis; capsule polysaccharide biosynthesis.</text>
</comment>
<dbReference type="Pfam" id="PF02706">
    <property type="entry name" value="Wzz"/>
    <property type="match status" value="1"/>
</dbReference>
<keyword evidence="6 12" id="KW-0812">Transmembrane</keyword>
<accession>A0ABW0UCC4</accession>
<evidence type="ECO:0000256" key="12">
    <source>
        <dbReference type="SAM" id="Phobius"/>
    </source>
</evidence>
<evidence type="ECO:0000256" key="7">
    <source>
        <dbReference type="ARBA" id="ARBA00022903"/>
    </source>
</evidence>
<reference evidence="15" key="1">
    <citation type="journal article" date="2019" name="Int. J. Syst. Evol. Microbiol.">
        <title>The Global Catalogue of Microorganisms (GCM) 10K type strain sequencing project: providing services to taxonomists for standard genome sequencing and annotation.</title>
        <authorList>
            <consortium name="The Broad Institute Genomics Platform"/>
            <consortium name="The Broad Institute Genome Sequencing Center for Infectious Disease"/>
            <person name="Wu L."/>
            <person name="Ma J."/>
        </authorList>
    </citation>
    <scope>NUCLEOTIDE SEQUENCE [LARGE SCALE GENOMIC DNA]</scope>
    <source>
        <strain evidence="15">DT43</strain>
    </source>
</reference>
<keyword evidence="5" id="KW-1003">Cell membrane</keyword>
<comment type="function">
    <text evidence="11">Required for CpsD phosphorylation. Involved in the regulation of capsular polysaccharide biosynthesis. May be part of a complex that directs the coordinated polymerization and export to the cell surface of the capsular polysaccharide.</text>
</comment>
<evidence type="ECO:0000259" key="13">
    <source>
        <dbReference type="Pfam" id="PF02706"/>
    </source>
</evidence>
<feature type="transmembrane region" description="Helical" evidence="12">
    <location>
        <begin position="181"/>
        <end position="198"/>
    </location>
</feature>
<dbReference type="InterPro" id="IPR050445">
    <property type="entry name" value="Bact_polysacc_biosynth/exp"/>
</dbReference>
<protein>
    <recommendedName>
        <fullName evidence="4">Capsular polysaccharide biosynthesis protein CpsC</fullName>
    </recommendedName>
</protein>
<feature type="domain" description="Polysaccharide chain length determinant N-terminal" evidence="13">
    <location>
        <begin position="9"/>
        <end position="98"/>
    </location>
</feature>
<comment type="subcellular location">
    <subcellularLocation>
        <location evidence="1">Cell membrane</location>
        <topology evidence="1">Multi-pass membrane protein</topology>
    </subcellularLocation>
</comment>
<gene>
    <name evidence="14" type="ORF">ACFPQ3_02880</name>
</gene>
<keyword evidence="8 12" id="KW-1133">Transmembrane helix</keyword>
<dbReference type="PANTHER" id="PTHR32309:SF13">
    <property type="entry name" value="FERRIC ENTEROBACTIN TRANSPORT PROTEIN FEPE"/>
    <property type="match status" value="1"/>
</dbReference>
<sequence>MQNQNDTQQEIDVVHLLKKLWVRKFAIIFSALTFAFMALAGSIFLLTPQYESLTKLYVVNKGTDESKISTQDLQAGDYLVKDYKEIIASKTVLTAVIEREQLDLSISGLSAKTRIDIPVNTRIISISVQDENPEVASQLANTYREVASEKIKEVTNVEDVKTIEEAEPSSSPSSPNLKRNTLLGFLVGGFLAVVIVLIKELLDDRVHRVEDVEEVLHMTLLGIIPDIK</sequence>
<evidence type="ECO:0000256" key="3">
    <source>
        <dbReference type="ARBA" id="ARBA00006683"/>
    </source>
</evidence>
<feature type="transmembrane region" description="Helical" evidence="12">
    <location>
        <begin position="25"/>
        <end position="46"/>
    </location>
</feature>
<evidence type="ECO:0000256" key="4">
    <source>
        <dbReference type="ARBA" id="ARBA00020739"/>
    </source>
</evidence>
<evidence type="ECO:0000256" key="1">
    <source>
        <dbReference type="ARBA" id="ARBA00004651"/>
    </source>
</evidence>
<evidence type="ECO:0000256" key="8">
    <source>
        <dbReference type="ARBA" id="ARBA00022989"/>
    </source>
</evidence>
<evidence type="ECO:0000256" key="2">
    <source>
        <dbReference type="ARBA" id="ARBA00005132"/>
    </source>
</evidence>
<keyword evidence="7" id="KW-0972">Capsule biogenesis/degradation</keyword>
<organism evidence="14 15">
    <name type="scientific">Streptococcus caledonicus</name>
    <dbReference type="NCBI Taxonomy" id="2614158"/>
    <lineage>
        <taxon>Bacteria</taxon>
        <taxon>Bacillati</taxon>
        <taxon>Bacillota</taxon>
        <taxon>Bacilli</taxon>
        <taxon>Lactobacillales</taxon>
        <taxon>Streptococcaceae</taxon>
        <taxon>Streptococcus</taxon>
    </lineage>
</organism>
<comment type="similarity">
    <text evidence="3">Belongs to the CpsC/CapA family.</text>
</comment>
<evidence type="ECO:0000313" key="14">
    <source>
        <dbReference type="EMBL" id="MFC5630560.1"/>
    </source>
</evidence>
<proteinExistence type="inferred from homology"/>
<dbReference type="Proteomes" id="UP001596110">
    <property type="component" value="Unassembled WGS sequence"/>
</dbReference>
<dbReference type="RefSeq" id="WP_156807210.1">
    <property type="nucleotide sequence ID" value="NZ_JBHSOJ010000015.1"/>
</dbReference>
<dbReference type="PANTHER" id="PTHR32309">
    <property type="entry name" value="TYROSINE-PROTEIN KINASE"/>
    <property type="match status" value="1"/>
</dbReference>
<evidence type="ECO:0000256" key="11">
    <source>
        <dbReference type="ARBA" id="ARBA00045736"/>
    </source>
</evidence>
<comment type="caution">
    <text evidence="14">The sequence shown here is derived from an EMBL/GenBank/DDBJ whole genome shotgun (WGS) entry which is preliminary data.</text>
</comment>
<dbReference type="EMBL" id="JBHSOJ010000015">
    <property type="protein sequence ID" value="MFC5630560.1"/>
    <property type="molecule type" value="Genomic_DNA"/>
</dbReference>
<evidence type="ECO:0000313" key="15">
    <source>
        <dbReference type="Proteomes" id="UP001596110"/>
    </source>
</evidence>
<name>A0ABW0UCC4_9STRE</name>
<dbReference type="InterPro" id="IPR003856">
    <property type="entry name" value="LPS_length_determ_N"/>
</dbReference>